<feature type="domain" description="N-acetyltransferase" evidence="4">
    <location>
        <begin position="2"/>
        <end position="201"/>
    </location>
</feature>
<dbReference type="InterPro" id="IPR051646">
    <property type="entry name" value="NatB_acetyltransferase_subunit"/>
</dbReference>
<evidence type="ECO:0000256" key="2">
    <source>
        <dbReference type="ARBA" id="ARBA00023315"/>
    </source>
</evidence>
<reference evidence="5 6" key="1">
    <citation type="submission" date="2018-05" db="EMBL/GenBank/DDBJ databases">
        <title>Whole genome sequencing for identification of molecular markers to develop diagnostic detection tools for the regulated plant pathogen Lachnellula willkommii.</title>
        <authorList>
            <person name="Giroux E."/>
            <person name="Bilodeau G."/>
        </authorList>
    </citation>
    <scope>NUCLEOTIDE SEQUENCE [LARGE SCALE GENOMIC DNA]</scope>
    <source>
        <strain evidence="5 6">CBS 203.66</strain>
    </source>
</reference>
<keyword evidence="6" id="KW-1185">Reference proteome</keyword>
<dbReference type="GO" id="GO:0004596">
    <property type="term" value="F:protein-N-terminal amino-acid acetyltransferase activity"/>
    <property type="evidence" value="ECO:0007669"/>
    <property type="project" value="TreeGrafter"/>
</dbReference>
<evidence type="ECO:0000313" key="5">
    <source>
        <dbReference type="EMBL" id="TVY18517.1"/>
    </source>
</evidence>
<dbReference type="EMBL" id="QGMF01000166">
    <property type="protein sequence ID" value="TVY18517.1"/>
    <property type="molecule type" value="Genomic_DNA"/>
</dbReference>
<dbReference type="Proteomes" id="UP000469559">
    <property type="component" value="Unassembled WGS sequence"/>
</dbReference>
<name>A0A8T9BFC7_9HELO</name>
<proteinExistence type="predicted"/>
<dbReference type="PANTHER" id="PTHR45910:SF1">
    <property type="entry name" value="N-ALPHA-ACETYLTRANSFERASE 20"/>
    <property type="match status" value="1"/>
</dbReference>
<keyword evidence="2" id="KW-0012">Acyltransferase</keyword>
<dbReference type="InterPro" id="IPR000182">
    <property type="entry name" value="GNAT_dom"/>
</dbReference>
<comment type="caution">
    <text evidence="5">The sequence shown here is derived from an EMBL/GenBank/DDBJ whole genome shotgun (WGS) entry which is preliminary data.</text>
</comment>
<gene>
    <name evidence="5" type="primary">naa20</name>
    <name evidence="5" type="ORF">LARI1_G003755</name>
</gene>
<dbReference type="PROSITE" id="PS51186">
    <property type="entry name" value="GNAT"/>
    <property type="match status" value="1"/>
</dbReference>
<dbReference type="OrthoDB" id="10264728at2759"/>
<dbReference type="AlphaFoldDB" id="A0A8T9BFC7"/>
<evidence type="ECO:0000313" key="6">
    <source>
        <dbReference type="Proteomes" id="UP000469559"/>
    </source>
</evidence>
<feature type="region of interest" description="Disordered" evidence="3">
    <location>
        <begin position="190"/>
        <end position="213"/>
    </location>
</feature>
<sequence>MTSLRPFHATDVFKFNPTNLDPLTETYDLNFYFSYIARWPHLFNVAEGRDGTIDAYSTRSLFPIPPLYNPIQNKTKLNPKTKTLTPSPPPVMGKLESSPSYYRFSPHYLPYHAHITALTVSPAARRLGLARTLSSSLERSGDSYEAWFVDLFVRKSNRIAQRLYEGMGYSVYRRVVDYYSDDLADPGKSGEDAFDMRKPLRRDGKREHVRERGEEFEVMPEDVW</sequence>
<dbReference type="Pfam" id="PF00583">
    <property type="entry name" value="Acetyltransf_1"/>
    <property type="match status" value="1"/>
</dbReference>
<accession>A0A8T9BFC7</accession>
<evidence type="ECO:0000256" key="1">
    <source>
        <dbReference type="ARBA" id="ARBA00022679"/>
    </source>
</evidence>
<dbReference type="Gene3D" id="3.40.630.30">
    <property type="match status" value="1"/>
</dbReference>
<keyword evidence="1" id="KW-0808">Transferase</keyword>
<dbReference type="GO" id="GO:0031416">
    <property type="term" value="C:NatB complex"/>
    <property type="evidence" value="ECO:0007669"/>
    <property type="project" value="TreeGrafter"/>
</dbReference>
<evidence type="ECO:0000256" key="3">
    <source>
        <dbReference type="SAM" id="MobiDB-lite"/>
    </source>
</evidence>
<dbReference type="PANTHER" id="PTHR45910">
    <property type="entry name" value="N-ALPHA-ACETYLTRANSFERASE 20"/>
    <property type="match status" value="1"/>
</dbReference>
<dbReference type="SUPFAM" id="SSF55729">
    <property type="entry name" value="Acyl-CoA N-acyltransferases (Nat)"/>
    <property type="match status" value="1"/>
</dbReference>
<organism evidence="5 6">
    <name type="scientific">Lachnellula arida</name>
    <dbReference type="NCBI Taxonomy" id="1316785"/>
    <lineage>
        <taxon>Eukaryota</taxon>
        <taxon>Fungi</taxon>
        <taxon>Dikarya</taxon>
        <taxon>Ascomycota</taxon>
        <taxon>Pezizomycotina</taxon>
        <taxon>Leotiomycetes</taxon>
        <taxon>Helotiales</taxon>
        <taxon>Lachnaceae</taxon>
        <taxon>Lachnellula</taxon>
    </lineage>
</organism>
<protein>
    <submittedName>
        <fullName evidence="5">N-terminal acetyltransferase B complex catalytic subunit naa20</fullName>
    </submittedName>
</protein>
<dbReference type="InterPro" id="IPR016181">
    <property type="entry name" value="Acyl_CoA_acyltransferase"/>
</dbReference>
<evidence type="ECO:0000259" key="4">
    <source>
        <dbReference type="PROSITE" id="PS51186"/>
    </source>
</evidence>